<evidence type="ECO:0000256" key="1">
    <source>
        <dbReference type="SAM" id="Phobius"/>
    </source>
</evidence>
<organism evidence="2 3">
    <name type="scientific">Aggregatibacter aphrophilus</name>
    <name type="common">Haemophilus aphrophilus</name>
    <dbReference type="NCBI Taxonomy" id="732"/>
    <lineage>
        <taxon>Bacteria</taxon>
        <taxon>Pseudomonadati</taxon>
        <taxon>Pseudomonadota</taxon>
        <taxon>Gammaproteobacteria</taxon>
        <taxon>Pasteurellales</taxon>
        <taxon>Pasteurellaceae</taxon>
        <taxon>Aggregatibacter</taxon>
    </lineage>
</organism>
<dbReference type="RefSeq" id="WP_065295785.1">
    <property type="nucleotide sequence ID" value="NZ_MAQE01000017.1"/>
</dbReference>
<accession>A0AAP7GX82</accession>
<feature type="transmembrane region" description="Helical" evidence="1">
    <location>
        <begin position="268"/>
        <end position="287"/>
    </location>
</feature>
<keyword evidence="1" id="KW-0472">Membrane</keyword>
<keyword evidence="1" id="KW-1133">Transmembrane helix</keyword>
<reference evidence="2 3" key="1">
    <citation type="submission" date="2016-06" db="EMBL/GenBank/DDBJ databases">
        <title>Simultaneous identification of Haemophilus influenzae and Haemophilus haemolyticus using TaqMan real-time PCR.</title>
        <authorList>
            <person name="Price E.P."/>
            <person name="Sarovich D.S."/>
            <person name="Harris T."/>
            <person name="Spargo J.C."/>
            <person name="Nosworthy E."/>
            <person name="Beissbarth J."/>
            <person name="Smith-Vaughan H."/>
        </authorList>
    </citation>
    <scope>NUCLEOTIDE SEQUENCE [LARGE SCALE GENOMIC DNA]</scope>
    <source>
        <strain evidence="2 3">ATCC 7901</strain>
    </source>
</reference>
<dbReference type="AlphaFoldDB" id="A0AAP7GX82"/>
<name>A0AAP7GX82_AGGAP</name>
<dbReference type="EMBL" id="MAQE01000017">
    <property type="protein sequence ID" value="OBY50072.1"/>
    <property type="molecule type" value="Genomic_DNA"/>
</dbReference>
<comment type="caution">
    <text evidence="2">The sequence shown here is derived from an EMBL/GenBank/DDBJ whole genome shotgun (WGS) entry which is preliminary data.</text>
</comment>
<protein>
    <submittedName>
        <fullName evidence="2">Uncharacterized protein</fullName>
    </submittedName>
</protein>
<sequence>MKKNDFHINRIKYNNEWGRDEKFLFSSEEEINNKLGELNISQVLKPVKFNDIVLNDFDSTCLCYILEMLDSLPLRPDHAFDIIWKPLDSYAGLLKDEYKNKNGSEYKEAEVKLINKAIGESEYSRINFDSFMSKITSCITLTTCKFIAKRMYEHYGNISYDKKRTPANTFKSRLDKCVDGCFFDDFYEKFFSTLDDNVKPSADIYRQSGLFIQKFIKGEIVKIKDKKYEIKDVNSFFSLIICTQYRNERAHGLVSPPFRRSKAKLKTYATPYFLMIYAYYLLIFLLWSRNENLFLEEDVIVSIEESIRAFRNVFKGDR</sequence>
<gene>
    <name evidence="2" type="ORF">BBB52_09475</name>
</gene>
<evidence type="ECO:0000313" key="2">
    <source>
        <dbReference type="EMBL" id="OBY50072.1"/>
    </source>
</evidence>
<dbReference type="Proteomes" id="UP000092746">
    <property type="component" value="Unassembled WGS sequence"/>
</dbReference>
<keyword evidence="1" id="KW-0812">Transmembrane</keyword>
<proteinExistence type="predicted"/>
<evidence type="ECO:0000313" key="3">
    <source>
        <dbReference type="Proteomes" id="UP000092746"/>
    </source>
</evidence>